<dbReference type="PANTHER" id="PTHR11178">
    <property type="entry name" value="IRON-SULFUR CLUSTER SCAFFOLD PROTEIN NFU-RELATED"/>
    <property type="match status" value="1"/>
</dbReference>
<evidence type="ECO:0000256" key="1">
    <source>
        <dbReference type="ARBA" id="ARBA00006420"/>
    </source>
</evidence>
<dbReference type="AlphaFoldDB" id="A0A2Z4FGK0"/>
<keyword evidence="4" id="KW-1185">Reference proteome</keyword>
<reference evidence="3 4" key="1">
    <citation type="submission" date="2018-06" db="EMBL/GenBank/DDBJ databases">
        <title>Lujinxingia sediminis gen. nov. sp. nov., a new facultative anaerobic member of the class Deltaproteobacteria, and proposal of Lujinxingaceae fam. nov.</title>
        <authorList>
            <person name="Guo L.-Y."/>
            <person name="Li C.-M."/>
            <person name="Wang S."/>
            <person name="Du Z.-J."/>
        </authorList>
    </citation>
    <scope>NUCLEOTIDE SEQUENCE [LARGE SCALE GENOMIC DNA]</scope>
    <source>
        <strain evidence="3 4">FA350</strain>
    </source>
</reference>
<dbReference type="EMBL" id="CP030032">
    <property type="protein sequence ID" value="AWV88112.1"/>
    <property type="molecule type" value="Genomic_DNA"/>
</dbReference>
<feature type="domain" description="Scaffold protein Nfu/NifU N-terminal" evidence="2">
    <location>
        <begin position="4"/>
        <end position="91"/>
    </location>
</feature>
<dbReference type="SMART" id="SM00932">
    <property type="entry name" value="Nfu_N"/>
    <property type="match status" value="1"/>
</dbReference>
<dbReference type="InterPro" id="IPR001075">
    <property type="entry name" value="NIF_FeS_clus_asmbl_NifU_C"/>
</dbReference>
<comment type="similarity">
    <text evidence="1">Belongs to the NifU family.</text>
</comment>
<dbReference type="GO" id="GO:0016226">
    <property type="term" value="P:iron-sulfur cluster assembly"/>
    <property type="evidence" value="ECO:0007669"/>
    <property type="project" value="InterPro"/>
</dbReference>
<dbReference type="GO" id="GO:0005506">
    <property type="term" value="F:iron ion binding"/>
    <property type="evidence" value="ECO:0007669"/>
    <property type="project" value="InterPro"/>
</dbReference>
<evidence type="ECO:0000313" key="4">
    <source>
        <dbReference type="Proteomes" id="UP000249799"/>
    </source>
</evidence>
<evidence type="ECO:0000313" key="3">
    <source>
        <dbReference type="EMBL" id="AWV88112.1"/>
    </source>
</evidence>
<dbReference type="InterPro" id="IPR014824">
    <property type="entry name" value="Nfu/NifU_N"/>
</dbReference>
<dbReference type="Pfam" id="PF08712">
    <property type="entry name" value="Nfu_N"/>
    <property type="match status" value="1"/>
</dbReference>
<dbReference type="KEGG" id="bsed:DN745_01685"/>
<dbReference type="OrthoDB" id="9796965at2"/>
<name>A0A2Z4FGK0_9DELT</name>
<dbReference type="PANTHER" id="PTHR11178:SF1">
    <property type="entry name" value="NFU1 IRON-SULFUR CLUSTER SCAFFOLD HOMOLOG, MITOCHONDRIAL"/>
    <property type="match status" value="1"/>
</dbReference>
<protein>
    <submittedName>
        <fullName evidence="3">NifU family protein</fullName>
    </submittedName>
</protein>
<dbReference type="Gene3D" id="3.30.300.130">
    <property type="entry name" value="Fe-S cluster assembly (FSCA)"/>
    <property type="match status" value="1"/>
</dbReference>
<dbReference type="GO" id="GO:0051536">
    <property type="term" value="F:iron-sulfur cluster binding"/>
    <property type="evidence" value="ECO:0007669"/>
    <property type="project" value="InterPro"/>
</dbReference>
<accession>A0A2Z4FGK0</accession>
<dbReference type="RefSeq" id="WP_111331565.1">
    <property type="nucleotide sequence ID" value="NZ_CP030032.1"/>
</dbReference>
<dbReference type="Gene3D" id="3.30.1370.70">
    <property type="entry name" value="Scaffold protein Nfu/NifU, N-terminal domain"/>
    <property type="match status" value="1"/>
</dbReference>
<dbReference type="InterPro" id="IPR034904">
    <property type="entry name" value="FSCA_dom_sf"/>
</dbReference>
<dbReference type="SUPFAM" id="SSF110836">
    <property type="entry name" value="Hypothetical protein SAV1430"/>
    <property type="match status" value="1"/>
</dbReference>
<organism evidence="3 4">
    <name type="scientific">Bradymonas sediminis</name>
    <dbReference type="NCBI Taxonomy" id="1548548"/>
    <lineage>
        <taxon>Bacteria</taxon>
        <taxon>Deltaproteobacteria</taxon>
        <taxon>Bradymonadales</taxon>
        <taxon>Bradymonadaceae</taxon>
        <taxon>Bradymonas</taxon>
    </lineage>
</organism>
<evidence type="ECO:0000259" key="2">
    <source>
        <dbReference type="SMART" id="SM00932"/>
    </source>
</evidence>
<dbReference type="SUPFAM" id="SSF117916">
    <property type="entry name" value="Fe-S cluster assembly (FSCA) domain-like"/>
    <property type="match status" value="1"/>
</dbReference>
<gene>
    <name evidence="3" type="ORF">DN745_01685</name>
</gene>
<dbReference type="InterPro" id="IPR036498">
    <property type="entry name" value="Nfu/NifU_N_sf"/>
</dbReference>
<sequence>MKIEEIEYTPNPNAMKFILDQALTLNGRTRSFTDMESTEGVPLAEAIMRIDSVISVFFADRWLSVTQDGTADWHQLMRDIADPIRAASLDDARPIDEEVGGVEAGGIDDAEAGFDDPRMEAIEMVINEQIMPYLQGDGGGLQIKALIDTQLMIRYEGACGTCPSAIAGTLKGIENLLRSQVDPDLTVIAV</sequence>
<dbReference type="Pfam" id="PF01106">
    <property type="entry name" value="NifU"/>
    <property type="match status" value="1"/>
</dbReference>
<proteinExistence type="inferred from homology"/>
<dbReference type="Proteomes" id="UP000249799">
    <property type="component" value="Chromosome"/>
</dbReference>